<dbReference type="RefSeq" id="WP_012345633.1">
    <property type="nucleotide sequence ID" value="NC_010524.1"/>
</dbReference>
<keyword evidence="5 7" id="KW-0234">DNA repair</keyword>
<evidence type="ECO:0000256" key="1">
    <source>
        <dbReference type="ARBA" id="ARBA00007452"/>
    </source>
</evidence>
<protein>
    <recommendedName>
        <fullName evidence="2 7">DNA repair protein RecO</fullName>
    </recommendedName>
    <alternativeName>
        <fullName evidence="6 7">Recombination protein O</fullName>
    </alternativeName>
</protein>
<reference evidence="9 10" key="1">
    <citation type="submission" date="2008-03" db="EMBL/GenBank/DDBJ databases">
        <title>Complete sequence of Leptothrix cholodnii SP-6.</title>
        <authorList>
            <consortium name="US DOE Joint Genome Institute"/>
            <person name="Copeland A."/>
            <person name="Lucas S."/>
            <person name="Lapidus A."/>
            <person name="Glavina del Rio T."/>
            <person name="Dalin E."/>
            <person name="Tice H."/>
            <person name="Bruce D."/>
            <person name="Goodwin L."/>
            <person name="Pitluck S."/>
            <person name="Chertkov O."/>
            <person name="Brettin T."/>
            <person name="Detter J.C."/>
            <person name="Han C."/>
            <person name="Kuske C.R."/>
            <person name="Schmutz J."/>
            <person name="Larimer F."/>
            <person name="Land M."/>
            <person name="Hauser L."/>
            <person name="Kyrpides N."/>
            <person name="Lykidis A."/>
            <person name="Emerson D."/>
            <person name="Richardson P."/>
        </authorList>
    </citation>
    <scope>NUCLEOTIDE SEQUENCE [LARGE SCALE GENOMIC DNA]</scope>
    <source>
        <strain evidence="10">ATCC 51168 / LMG 8142 / SP-6</strain>
    </source>
</reference>
<dbReference type="InterPro" id="IPR012340">
    <property type="entry name" value="NA-bd_OB-fold"/>
</dbReference>
<keyword evidence="10" id="KW-1185">Reference proteome</keyword>
<evidence type="ECO:0000256" key="4">
    <source>
        <dbReference type="ARBA" id="ARBA00023172"/>
    </source>
</evidence>
<feature type="domain" description="DNA replication/recombination mediator RecO N-terminal" evidence="8">
    <location>
        <begin position="12"/>
        <end position="69"/>
    </location>
</feature>
<dbReference type="OrthoDB" id="9804792at2"/>
<dbReference type="GO" id="GO:0043590">
    <property type="term" value="C:bacterial nucleoid"/>
    <property type="evidence" value="ECO:0007669"/>
    <property type="project" value="TreeGrafter"/>
</dbReference>
<dbReference type="EMBL" id="CP001013">
    <property type="protein sequence ID" value="ACB32871.1"/>
    <property type="molecule type" value="Genomic_DNA"/>
</dbReference>
<dbReference type="GO" id="GO:0006302">
    <property type="term" value="P:double-strand break repair"/>
    <property type="evidence" value="ECO:0007669"/>
    <property type="project" value="TreeGrafter"/>
</dbReference>
<evidence type="ECO:0000256" key="3">
    <source>
        <dbReference type="ARBA" id="ARBA00022763"/>
    </source>
</evidence>
<dbReference type="NCBIfam" id="TIGR00613">
    <property type="entry name" value="reco"/>
    <property type="match status" value="1"/>
</dbReference>
<evidence type="ECO:0000313" key="9">
    <source>
        <dbReference type="EMBL" id="ACB32871.1"/>
    </source>
</evidence>
<dbReference type="PANTHER" id="PTHR33991">
    <property type="entry name" value="DNA REPAIR PROTEIN RECO"/>
    <property type="match status" value="1"/>
</dbReference>
<dbReference type="GO" id="GO:0006310">
    <property type="term" value="P:DNA recombination"/>
    <property type="evidence" value="ECO:0007669"/>
    <property type="project" value="UniProtKB-UniRule"/>
</dbReference>
<evidence type="ECO:0000259" key="8">
    <source>
        <dbReference type="Pfam" id="PF11967"/>
    </source>
</evidence>
<dbReference type="HAMAP" id="MF_00201">
    <property type="entry name" value="RecO"/>
    <property type="match status" value="1"/>
</dbReference>
<dbReference type="Pfam" id="PF11967">
    <property type="entry name" value="RecO_N"/>
    <property type="match status" value="1"/>
</dbReference>
<keyword evidence="3 7" id="KW-0227">DNA damage</keyword>
<evidence type="ECO:0000256" key="6">
    <source>
        <dbReference type="ARBA" id="ARBA00033409"/>
    </source>
</evidence>
<accession>B1XZM5</accession>
<dbReference type="KEGG" id="lch:Lcho_0596"/>
<comment type="function">
    <text evidence="7">Involved in DNA repair and RecF pathway recombination.</text>
</comment>
<sequence>MATRRAAPAQLGAYVLHHHDWSESSLILELFTRELGRISAVAKGAKRPYSQLRCVLLPFQRLNIALGSKRIEDGAEVQLLRSAEWAGGGAMPGGAALLAGMHLNEILLRGLARQDPHPHLFDAYAATLPALSGPDDAGVAAALRAFEIRLLSDSGVLPELHLVTATQTPVQDNARHSLNAEAGVCVAGPRDSGIAGSALVALQAALHDSDLAALQRACLAAPQELKSQLRGLLHYHLGTSALRTRALMIEVQQLLD</sequence>
<gene>
    <name evidence="7" type="primary">recO</name>
    <name evidence="9" type="ordered locus">Lcho_0596</name>
</gene>
<dbReference type="STRING" id="395495.Lcho_0596"/>
<evidence type="ECO:0000256" key="2">
    <source>
        <dbReference type="ARBA" id="ARBA00021310"/>
    </source>
</evidence>
<dbReference type="InterPro" id="IPR037278">
    <property type="entry name" value="ARFGAP/RecO"/>
</dbReference>
<dbReference type="InterPro" id="IPR042242">
    <property type="entry name" value="RecO_C"/>
</dbReference>
<dbReference type="SUPFAM" id="SSF50249">
    <property type="entry name" value="Nucleic acid-binding proteins"/>
    <property type="match status" value="1"/>
</dbReference>
<dbReference type="PANTHER" id="PTHR33991:SF1">
    <property type="entry name" value="DNA REPAIR PROTEIN RECO"/>
    <property type="match status" value="1"/>
</dbReference>
<evidence type="ECO:0000256" key="5">
    <source>
        <dbReference type="ARBA" id="ARBA00023204"/>
    </source>
</evidence>
<evidence type="ECO:0000313" key="10">
    <source>
        <dbReference type="Proteomes" id="UP000001693"/>
    </source>
</evidence>
<keyword evidence="4 7" id="KW-0233">DNA recombination</keyword>
<comment type="similarity">
    <text evidence="1 7">Belongs to the RecO family.</text>
</comment>
<dbReference type="Proteomes" id="UP000001693">
    <property type="component" value="Chromosome"/>
</dbReference>
<dbReference type="InterPro" id="IPR022572">
    <property type="entry name" value="DNA_rep/recomb_RecO_N"/>
</dbReference>
<proteinExistence type="inferred from homology"/>
<dbReference type="Gene3D" id="1.20.1440.120">
    <property type="entry name" value="Recombination protein O, C-terminal domain"/>
    <property type="match status" value="1"/>
</dbReference>
<dbReference type="eggNOG" id="COG1381">
    <property type="taxonomic scope" value="Bacteria"/>
</dbReference>
<dbReference type="SUPFAM" id="SSF57863">
    <property type="entry name" value="ArfGap/RecO-like zinc finger"/>
    <property type="match status" value="1"/>
</dbReference>
<name>B1XZM5_LEPCP</name>
<evidence type="ECO:0000256" key="7">
    <source>
        <dbReference type="HAMAP-Rule" id="MF_00201"/>
    </source>
</evidence>
<organism evidence="9 10">
    <name type="scientific">Leptothrix cholodnii (strain ATCC 51168 / LMG 8142 / SP-6)</name>
    <name type="common">Leptothrix discophora (strain SP-6)</name>
    <dbReference type="NCBI Taxonomy" id="395495"/>
    <lineage>
        <taxon>Bacteria</taxon>
        <taxon>Pseudomonadati</taxon>
        <taxon>Pseudomonadota</taxon>
        <taxon>Betaproteobacteria</taxon>
        <taxon>Burkholderiales</taxon>
        <taxon>Sphaerotilaceae</taxon>
        <taxon>Leptothrix</taxon>
    </lineage>
</organism>
<dbReference type="Gene3D" id="2.40.50.140">
    <property type="entry name" value="Nucleic acid-binding proteins"/>
    <property type="match status" value="1"/>
</dbReference>
<dbReference type="InterPro" id="IPR003717">
    <property type="entry name" value="RecO"/>
</dbReference>
<dbReference type="HOGENOM" id="CLU_066645_0_0_4"/>
<dbReference type="Pfam" id="PF02565">
    <property type="entry name" value="RecO_C"/>
    <property type="match status" value="1"/>
</dbReference>
<dbReference type="AlphaFoldDB" id="B1XZM5"/>